<dbReference type="PANTHER" id="PTHR35688">
    <property type="entry name" value="NAD(P)-LINKED OXIDOREDUCTASE SUPERFAMILY PROTEIN"/>
    <property type="match status" value="1"/>
</dbReference>
<protein>
    <recommendedName>
        <fullName evidence="2">YdbS-like PH domain-containing protein</fullName>
    </recommendedName>
</protein>
<dbReference type="PANTHER" id="PTHR35688:SF2">
    <property type="entry name" value="NAD(P)-LINKED OXIDOREDUCTASE SUPERFAMILY PROTEIN"/>
    <property type="match status" value="1"/>
</dbReference>
<organism evidence="3">
    <name type="scientific">Rhodosorus marinus</name>
    <dbReference type="NCBI Taxonomy" id="101924"/>
    <lineage>
        <taxon>Eukaryota</taxon>
        <taxon>Rhodophyta</taxon>
        <taxon>Stylonematophyceae</taxon>
        <taxon>Stylonematales</taxon>
        <taxon>Stylonemataceae</taxon>
        <taxon>Rhodosorus</taxon>
    </lineage>
</organism>
<evidence type="ECO:0000313" key="3">
    <source>
        <dbReference type="EMBL" id="CAE0041845.1"/>
    </source>
</evidence>
<reference evidence="3" key="1">
    <citation type="submission" date="2021-01" db="EMBL/GenBank/DDBJ databases">
        <authorList>
            <person name="Corre E."/>
            <person name="Pelletier E."/>
            <person name="Niang G."/>
            <person name="Scheremetjew M."/>
            <person name="Finn R."/>
            <person name="Kale V."/>
            <person name="Holt S."/>
            <person name="Cochrane G."/>
            <person name="Meng A."/>
            <person name="Brown T."/>
            <person name="Cohen L."/>
        </authorList>
    </citation>
    <scope>NUCLEOTIDE SEQUENCE</scope>
    <source>
        <strain evidence="3">CCMP 769</strain>
    </source>
</reference>
<dbReference type="EMBL" id="HBHW01012553">
    <property type="protein sequence ID" value="CAE0041845.1"/>
    <property type="molecule type" value="Transcribed_RNA"/>
</dbReference>
<keyword evidence="1" id="KW-1133">Transmembrane helix</keyword>
<name>A0A7S2ZJ46_9RHOD</name>
<gene>
    <name evidence="3" type="ORF">RMAR00112_LOCUS9809</name>
</gene>
<proteinExistence type="predicted"/>
<evidence type="ECO:0000259" key="2">
    <source>
        <dbReference type="Pfam" id="PF03703"/>
    </source>
</evidence>
<keyword evidence="1" id="KW-0472">Membrane</keyword>
<accession>A0A7S2ZJ46</accession>
<dbReference type="Pfam" id="PF03703">
    <property type="entry name" value="bPH_2"/>
    <property type="match status" value="1"/>
</dbReference>
<keyword evidence="1" id="KW-0812">Transmembrane</keyword>
<evidence type="ECO:0000256" key="1">
    <source>
        <dbReference type="SAM" id="Phobius"/>
    </source>
</evidence>
<sequence length="183" mass="20406">MAFVSGFSLGTGLGTARLSQHVCERPVRSGRCAVSMATSKFQPGKMPKEKVKLDPEEVFVDVAPTPFELLIPFLSLPTIIGIIPFIAAAARQLWVRYKITSRRISVSSGFQGQNTVEIVYADVDRVRYVRRLLGESGDMVLELRDGAKLEMRAVPRFQEIYDYIMSKVDADTRERSGFGQGNE</sequence>
<feature type="domain" description="YdbS-like PH" evidence="2">
    <location>
        <begin position="95"/>
        <end position="164"/>
    </location>
</feature>
<feature type="transmembrane region" description="Helical" evidence="1">
    <location>
        <begin position="69"/>
        <end position="94"/>
    </location>
</feature>
<dbReference type="AlphaFoldDB" id="A0A7S2ZJ46"/>
<dbReference type="InterPro" id="IPR005182">
    <property type="entry name" value="YdbS-like_PH"/>
</dbReference>